<evidence type="ECO:0000313" key="2">
    <source>
        <dbReference type="EMBL" id="KAH8370124.1"/>
    </source>
</evidence>
<organism evidence="2 3">
    <name type="scientific">Drosophila rubida</name>
    <dbReference type="NCBI Taxonomy" id="30044"/>
    <lineage>
        <taxon>Eukaryota</taxon>
        <taxon>Metazoa</taxon>
        <taxon>Ecdysozoa</taxon>
        <taxon>Arthropoda</taxon>
        <taxon>Hexapoda</taxon>
        <taxon>Insecta</taxon>
        <taxon>Pterygota</taxon>
        <taxon>Neoptera</taxon>
        <taxon>Endopterygota</taxon>
        <taxon>Diptera</taxon>
        <taxon>Brachycera</taxon>
        <taxon>Muscomorpha</taxon>
        <taxon>Ephydroidea</taxon>
        <taxon>Drosophilidae</taxon>
        <taxon>Drosophila</taxon>
    </lineage>
</organism>
<feature type="chain" id="PRO_5042012344" evidence="1">
    <location>
        <begin position="20"/>
        <end position="105"/>
    </location>
</feature>
<evidence type="ECO:0000256" key="1">
    <source>
        <dbReference type="SAM" id="SignalP"/>
    </source>
</evidence>
<accession>A0AAD4K0B9</accession>
<reference evidence="2" key="1">
    <citation type="journal article" date="2021" name="Mol. Ecol. Resour.">
        <title>Phylogenomic analyses of the genus Drosophila reveals genomic signals of climate adaptation.</title>
        <authorList>
            <person name="Li F."/>
            <person name="Rane R.V."/>
            <person name="Luria V."/>
            <person name="Xiong Z."/>
            <person name="Chen J."/>
            <person name="Li Z."/>
            <person name="Catullo R.A."/>
            <person name="Griffin P.C."/>
            <person name="Schiffer M."/>
            <person name="Pearce S."/>
            <person name="Lee S.F."/>
            <person name="McElroy K."/>
            <person name="Stocker A."/>
            <person name="Shirriffs J."/>
            <person name="Cockerell F."/>
            <person name="Coppin C."/>
            <person name="Sgro C.M."/>
            <person name="Karger A."/>
            <person name="Cain J.W."/>
            <person name="Weber J.A."/>
            <person name="Santpere G."/>
            <person name="Kirschner M.W."/>
            <person name="Hoffmann A.A."/>
            <person name="Oakeshott J.G."/>
            <person name="Zhang G."/>
        </authorList>
    </citation>
    <scope>NUCLEOTIDE SEQUENCE</scope>
    <source>
        <strain evidence="2">BGI-SZ-2011g</strain>
    </source>
</reference>
<feature type="signal peptide" evidence="1">
    <location>
        <begin position="1"/>
        <end position="19"/>
    </location>
</feature>
<name>A0AAD4K0B9_9MUSC</name>
<proteinExistence type="predicted"/>
<dbReference type="EMBL" id="JAJJHW010002585">
    <property type="protein sequence ID" value="KAH8370124.1"/>
    <property type="molecule type" value="Genomic_DNA"/>
</dbReference>
<dbReference type="AlphaFoldDB" id="A0AAD4K0B9"/>
<comment type="caution">
    <text evidence="2">The sequence shown here is derived from an EMBL/GenBank/DDBJ whole genome shotgun (WGS) entry which is preliminary data.</text>
</comment>
<sequence>MRLLIVALIGMLCIAYSYASAIDSASPQEDNAPITLLDVADQGQLHANDASRQARHWGGGWGGGGWGGRGGWGGGGWGGGGWGGGGWGGGWGGYRRGWGGGWGGW</sequence>
<evidence type="ECO:0000313" key="3">
    <source>
        <dbReference type="Proteomes" id="UP001200034"/>
    </source>
</evidence>
<keyword evidence="1" id="KW-0732">Signal</keyword>
<keyword evidence="3" id="KW-1185">Reference proteome</keyword>
<dbReference type="Proteomes" id="UP001200034">
    <property type="component" value="Unassembled WGS sequence"/>
</dbReference>
<protein>
    <submittedName>
        <fullName evidence="2">Uncharacterized protein</fullName>
    </submittedName>
</protein>
<gene>
    <name evidence="2" type="ORF">KR093_002217</name>
</gene>